<evidence type="ECO:0000313" key="3">
    <source>
        <dbReference type="Proteomes" id="UP000006556"/>
    </source>
</evidence>
<dbReference type="eggNOG" id="ENOG5032YE8">
    <property type="taxonomic scope" value="Bacteria"/>
</dbReference>
<gene>
    <name evidence="2" type="ordered locus">PTH_1163</name>
</gene>
<reference evidence="3" key="1">
    <citation type="journal article" date="2008" name="Genome Res.">
        <title>The genome of Pelotomaculum thermopropionicum reveals niche-associated evolution in anaerobic microbiota.</title>
        <authorList>
            <person name="Kosaka T."/>
            <person name="Kato S."/>
            <person name="Shimoyama T."/>
            <person name="Ishii S."/>
            <person name="Abe T."/>
            <person name="Watanabe K."/>
        </authorList>
    </citation>
    <scope>NUCLEOTIDE SEQUENCE [LARGE SCALE GENOMIC DNA]</scope>
    <source>
        <strain evidence="3">DSM 13744 / JCM 10971 / SI</strain>
    </source>
</reference>
<evidence type="ECO:0008006" key="4">
    <source>
        <dbReference type="Google" id="ProtNLM"/>
    </source>
</evidence>
<feature type="region of interest" description="Disordered" evidence="1">
    <location>
        <begin position="135"/>
        <end position="155"/>
    </location>
</feature>
<dbReference type="STRING" id="370438.PTH_1163"/>
<dbReference type="NCBIfam" id="NF045650">
    <property type="entry name" value="CD1247_Nterm"/>
    <property type="match status" value="1"/>
</dbReference>
<proteinExistence type="predicted"/>
<dbReference type="KEGG" id="pth:PTH_1163"/>
<dbReference type="HOGENOM" id="CLU_120403_0_0_9"/>
<dbReference type="Proteomes" id="UP000006556">
    <property type="component" value="Chromosome"/>
</dbReference>
<evidence type="ECO:0000256" key="1">
    <source>
        <dbReference type="SAM" id="MobiDB-lite"/>
    </source>
</evidence>
<evidence type="ECO:0000313" key="2">
    <source>
        <dbReference type="EMBL" id="BAF59344.1"/>
    </source>
</evidence>
<name>A5D340_PELTS</name>
<dbReference type="EMBL" id="AP009389">
    <property type="protein sequence ID" value="BAF59344.1"/>
    <property type="molecule type" value="Genomic_DNA"/>
</dbReference>
<accession>A5D340</accession>
<protein>
    <recommendedName>
        <fullName evidence="4">AraC family transcriptional regulator</fullName>
    </recommendedName>
</protein>
<organism evidence="2 3">
    <name type="scientific">Pelotomaculum thermopropionicum (strain DSM 13744 / JCM 10971 / SI)</name>
    <dbReference type="NCBI Taxonomy" id="370438"/>
    <lineage>
        <taxon>Bacteria</taxon>
        <taxon>Bacillati</taxon>
        <taxon>Bacillota</taxon>
        <taxon>Clostridia</taxon>
        <taxon>Eubacteriales</taxon>
        <taxon>Desulfotomaculaceae</taxon>
        <taxon>Pelotomaculum</taxon>
    </lineage>
</organism>
<sequence>MRDLKSRVAYLQGLSAGLELGAESKEARLLNGIIEVLGEFADSMGDLEEAQEELEDYVESIDEDLYSLEDELYDKNVLGDGACSEGQLEVDCPNCGETVCFDSDILEDDDVVEVTCPNCNEVVFINDDTYQAADEPERIAGQAGEDGAPAEDEDI</sequence>
<keyword evidence="3" id="KW-1185">Reference proteome</keyword>
<dbReference type="AlphaFoldDB" id="A5D340"/>
<dbReference type="InterPro" id="IPR054688">
    <property type="entry name" value="CD1247_N"/>
</dbReference>